<dbReference type="FunFam" id="2.20.70.10:FF:000036">
    <property type="entry name" value="Phosphorylated CTD-interacting factor 1"/>
    <property type="match status" value="1"/>
</dbReference>
<dbReference type="SUPFAM" id="SSF100934">
    <property type="entry name" value="Heat shock protein 70kD (HSP70), C-terminal subdomain"/>
    <property type="match status" value="1"/>
</dbReference>
<feature type="compositionally biased region" description="Basic and acidic residues" evidence="1">
    <location>
        <begin position="645"/>
        <end position="656"/>
    </location>
</feature>
<dbReference type="Proteomes" id="UP001353858">
    <property type="component" value="Unassembled WGS sequence"/>
</dbReference>
<dbReference type="CDD" id="cd00201">
    <property type="entry name" value="WW"/>
    <property type="match status" value="1"/>
</dbReference>
<dbReference type="SUPFAM" id="SSF51045">
    <property type="entry name" value="WW domain"/>
    <property type="match status" value="1"/>
</dbReference>
<accession>A0AAN7P396</accession>
<dbReference type="InterPro" id="IPR039881">
    <property type="entry name" value="PCIF1-like"/>
</dbReference>
<dbReference type="Gene3D" id="1.20.1270.10">
    <property type="match status" value="1"/>
</dbReference>
<dbReference type="Pfam" id="PF00397">
    <property type="entry name" value="WW"/>
    <property type="match status" value="1"/>
</dbReference>
<keyword evidence="4" id="KW-1185">Reference proteome</keyword>
<dbReference type="GO" id="GO:0099122">
    <property type="term" value="F:RNA polymerase II C-terminal domain binding"/>
    <property type="evidence" value="ECO:0007669"/>
    <property type="project" value="InterPro"/>
</dbReference>
<dbReference type="InterPro" id="IPR029048">
    <property type="entry name" value="HSP70_C_sf"/>
</dbReference>
<dbReference type="PANTHER" id="PTHR21727">
    <property type="entry name" value="PHOSPHORYLATED CTD INTERACTING FACTOR 1"/>
    <property type="match status" value="1"/>
</dbReference>
<comment type="caution">
    <text evidence="3">The sequence shown here is derived from an EMBL/GenBank/DDBJ whole genome shotgun (WGS) entry which is preliminary data.</text>
</comment>
<dbReference type="PANTHER" id="PTHR21727:SF0">
    <property type="entry name" value="MRNA (2'-O-METHYLADENOSINE-N(6)-)-METHYLTRANSFERASE"/>
    <property type="match status" value="1"/>
</dbReference>
<dbReference type="InterPro" id="IPR036020">
    <property type="entry name" value="WW_dom_sf"/>
</dbReference>
<evidence type="ECO:0000259" key="2">
    <source>
        <dbReference type="PROSITE" id="PS50020"/>
    </source>
</evidence>
<organism evidence="3 4">
    <name type="scientific">Aquatica leii</name>
    <dbReference type="NCBI Taxonomy" id="1421715"/>
    <lineage>
        <taxon>Eukaryota</taxon>
        <taxon>Metazoa</taxon>
        <taxon>Ecdysozoa</taxon>
        <taxon>Arthropoda</taxon>
        <taxon>Hexapoda</taxon>
        <taxon>Insecta</taxon>
        <taxon>Pterygota</taxon>
        <taxon>Neoptera</taxon>
        <taxon>Endopterygota</taxon>
        <taxon>Coleoptera</taxon>
        <taxon>Polyphaga</taxon>
        <taxon>Elateriformia</taxon>
        <taxon>Elateroidea</taxon>
        <taxon>Lampyridae</taxon>
        <taxon>Luciolinae</taxon>
        <taxon>Aquatica</taxon>
    </lineage>
</organism>
<feature type="domain" description="WW" evidence="2">
    <location>
        <begin position="63"/>
        <end position="92"/>
    </location>
</feature>
<dbReference type="AlphaFoldDB" id="A0AAN7P396"/>
<dbReference type="EMBL" id="JARPUR010000003">
    <property type="protein sequence ID" value="KAK4879565.1"/>
    <property type="molecule type" value="Genomic_DNA"/>
</dbReference>
<evidence type="ECO:0000256" key="1">
    <source>
        <dbReference type="SAM" id="MobiDB-lite"/>
    </source>
</evidence>
<protein>
    <recommendedName>
        <fullName evidence="2">WW domain-containing protein</fullName>
    </recommendedName>
</protein>
<dbReference type="PROSITE" id="PS50020">
    <property type="entry name" value="WW_DOMAIN_2"/>
    <property type="match status" value="1"/>
</dbReference>
<feature type="region of interest" description="Disordered" evidence="1">
    <location>
        <begin position="645"/>
        <end position="696"/>
    </location>
</feature>
<dbReference type="GO" id="GO:0005634">
    <property type="term" value="C:nucleus"/>
    <property type="evidence" value="ECO:0007669"/>
    <property type="project" value="TreeGrafter"/>
</dbReference>
<sequence>MNEEIEIKPPEERPIWPPTESLNINSIPSPHINVTMPTTPQGTPVNISTFPEYDLPPELSQQGWRKFWSKRENRPYFWNKQTGESLWEMPLIKPQFDPITDPLGICHPPGPPISVPLVPSPIPIIKRRPSEEIGGPQIKKFVLAGPWDLDIPTNVIILERSPCNYMHSHPEIEAYRCSLLAKLRHSYQEVCHSRGSIDAPKDSFNRWLMERKVIDTGIDPLLPSNCYPEISLSMYKEIMNDIPIKLVRPKFTGDARKQLSRYAEAAKKIMESRNAEAESRKVVKWNVDETFQWLRKTVGATYDDFQDRLAHLKSQCQPHLTETVKPSVEGICLKIYNHSSEYAKKIREKTLILLKEQNIEMPAPLNITSSRKVWCYPVQFAIACPRLPVVEYIPDRDQVMLRFQGDTLAINTSHLQKLEHLYRHSCFDDKKFELFIARVWVMLKRYATFLGVNPSLNTANADCQDTQASLPVTVFECMQRMFGVSFECFASPLNCYFKQYCSAFADCDSYFGSRGPFLQLKPVSGSFEAHPPYSEELMESSVDHMERLLNDSPEPLSFIVFMPDYREPTPNALLRLESSQFKKKQVIVPAYEHEYRHGFQHVLNRSELNIRSSHGTVIVWLQNSGGYQRWGPTEERVEGLLEAFRPGRERERDRQELLSPTRQGSTSDNKENMMSPASDSENFSSHEEELLVTDKDNTVNPSLLSLTEVGVTAT</sequence>
<feature type="compositionally biased region" description="Polar residues" evidence="1">
    <location>
        <begin position="658"/>
        <end position="667"/>
    </location>
</feature>
<evidence type="ECO:0000313" key="4">
    <source>
        <dbReference type="Proteomes" id="UP001353858"/>
    </source>
</evidence>
<proteinExistence type="predicted"/>
<dbReference type="Pfam" id="PF12237">
    <property type="entry name" value="PCIF1_WW"/>
    <property type="match status" value="1"/>
</dbReference>
<reference evidence="4" key="1">
    <citation type="submission" date="2023-01" db="EMBL/GenBank/DDBJ databases">
        <title>Key to firefly adult light organ development and bioluminescence: homeobox transcription factors regulate luciferase expression and transportation to peroxisome.</title>
        <authorList>
            <person name="Fu X."/>
        </authorList>
    </citation>
    <scope>NUCLEOTIDE SEQUENCE [LARGE SCALE GENOMIC DNA]</scope>
</reference>
<dbReference type="SMART" id="SM00456">
    <property type="entry name" value="WW"/>
    <property type="match status" value="1"/>
</dbReference>
<evidence type="ECO:0000313" key="3">
    <source>
        <dbReference type="EMBL" id="KAK4879565.1"/>
    </source>
</evidence>
<dbReference type="GO" id="GO:0016422">
    <property type="term" value="F:mRNA (2'-O-methyladenosine-N6-)-methyltransferase activity"/>
    <property type="evidence" value="ECO:0007669"/>
    <property type="project" value="InterPro"/>
</dbReference>
<name>A0AAN7P396_9COLE</name>
<dbReference type="InterPro" id="IPR022035">
    <property type="entry name" value="PCIF1_WW"/>
</dbReference>
<dbReference type="Gene3D" id="2.20.70.10">
    <property type="match status" value="1"/>
</dbReference>
<dbReference type="InterPro" id="IPR001202">
    <property type="entry name" value="WW_dom"/>
</dbReference>
<feature type="compositionally biased region" description="Basic and acidic residues" evidence="1">
    <location>
        <begin position="684"/>
        <end position="696"/>
    </location>
</feature>
<gene>
    <name evidence="3" type="ORF">RN001_007711</name>
</gene>